<feature type="domain" description="Ig-like" evidence="1">
    <location>
        <begin position="87"/>
        <end position="168"/>
    </location>
</feature>
<dbReference type="InterPro" id="IPR007110">
    <property type="entry name" value="Ig-like_dom"/>
</dbReference>
<dbReference type="Gene3D" id="2.60.40.10">
    <property type="entry name" value="Immunoglobulins"/>
    <property type="match status" value="2"/>
</dbReference>
<dbReference type="PANTHER" id="PTHR46013:SF4">
    <property type="entry name" value="B-CELL RECEPTOR CD22-RELATED"/>
    <property type="match status" value="1"/>
</dbReference>
<dbReference type="SMART" id="SM00409">
    <property type="entry name" value="IG"/>
    <property type="match status" value="2"/>
</dbReference>
<gene>
    <name evidence="2" type="ORF">ACEWY4_017288</name>
</gene>
<dbReference type="PROSITE" id="PS50835">
    <property type="entry name" value="IG_LIKE"/>
    <property type="match status" value="2"/>
</dbReference>
<dbReference type="EMBL" id="JBHFQA010000015">
    <property type="protein sequence ID" value="KAL2086229.1"/>
    <property type="molecule type" value="Genomic_DNA"/>
</dbReference>
<evidence type="ECO:0000259" key="1">
    <source>
        <dbReference type="PROSITE" id="PS50835"/>
    </source>
</evidence>
<proteinExistence type="predicted"/>
<dbReference type="Pfam" id="PF13927">
    <property type="entry name" value="Ig_3"/>
    <property type="match status" value="1"/>
</dbReference>
<dbReference type="InterPro" id="IPR003599">
    <property type="entry name" value="Ig_sub"/>
</dbReference>
<evidence type="ECO:0000313" key="2">
    <source>
        <dbReference type="EMBL" id="KAL2086229.1"/>
    </source>
</evidence>
<dbReference type="InterPro" id="IPR013783">
    <property type="entry name" value="Ig-like_fold"/>
</dbReference>
<dbReference type="Proteomes" id="UP001591681">
    <property type="component" value="Unassembled WGS sequence"/>
</dbReference>
<dbReference type="InterPro" id="IPR003598">
    <property type="entry name" value="Ig_sub2"/>
</dbReference>
<accession>A0ABD1JHH3</accession>
<dbReference type="InterPro" id="IPR036179">
    <property type="entry name" value="Ig-like_dom_sf"/>
</dbReference>
<name>A0ABD1JHH3_9TELE</name>
<dbReference type="SUPFAM" id="SSF48726">
    <property type="entry name" value="Immunoglobulin"/>
    <property type="match status" value="2"/>
</dbReference>
<comment type="caution">
    <text evidence="2">The sequence shown here is derived from an EMBL/GenBank/DDBJ whole genome shotgun (WGS) entry which is preliminary data.</text>
</comment>
<feature type="domain" description="Ig-like" evidence="1">
    <location>
        <begin position="16"/>
        <end position="86"/>
    </location>
</feature>
<dbReference type="AlphaFoldDB" id="A0ABD1JHH3"/>
<dbReference type="PANTHER" id="PTHR46013">
    <property type="entry name" value="VASCULAR CELL ADHESION MOLECULE 1"/>
    <property type="match status" value="1"/>
</dbReference>
<dbReference type="SMART" id="SM00408">
    <property type="entry name" value="IGc2"/>
    <property type="match status" value="2"/>
</dbReference>
<protein>
    <recommendedName>
        <fullName evidence="1">Ig-like domain-containing protein</fullName>
    </recommendedName>
</protein>
<dbReference type="Pfam" id="PF13895">
    <property type="entry name" value="Ig_2"/>
    <property type="match status" value="1"/>
</dbReference>
<evidence type="ECO:0000313" key="3">
    <source>
        <dbReference type="Proteomes" id="UP001591681"/>
    </source>
</evidence>
<organism evidence="2 3">
    <name type="scientific">Coilia grayii</name>
    <name type="common">Gray's grenadier anchovy</name>
    <dbReference type="NCBI Taxonomy" id="363190"/>
    <lineage>
        <taxon>Eukaryota</taxon>
        <taxon>Metazoa</taxon>
        <taxon>Chordata</taxon>
        <taxon>Craniata</taxon>
        <taxon>Vertebrata</taxon>
        <taxon>Euteleostomi</taxon>
        <taxon>Actinopterygii</taxon>
        <taxon>Neopterygii</taxon>
        <taxon>Teleostei</taxon>
        <taxon>Clupei</taxon>
        <taxon>Clupeiformes</taxon>
        <taxon>Clupeoidei</taxon>
        <taxon>Engraulidae</taxon>
        <taxon>Coilinae</taxon>
        <taxon>Coilia</taxon>
    </lineage>
</organism>
<sequence length="273" mass="29780">MDVATHVTISPTERIPHIPLVSISPPGDIQEGTDVTLTCTSRSHLPVWSYSWYKTGSPTPLQQWSTYTILGITSKHSGGYYCQTTSPCGHLISAPVNLQITEGSRVTLTCSTDANPPAFTYSWYKTGRQTPLSNGESLTFSKIRYDESGKYFCKAANGIGQQDSPAVFLQSGNTNTIQLNADYQNMNPNTTQPDAVYQSLNPNTTHPDAVYHSLNPNTIQPDAVYQSLNPNTTQPDAVYQSLNPNTTQPDAVYQSLNPNTIQPEPATLSGNAF</sequence>
<keyword evidence="3" id="KW-1185">Reference proteome</keyword>
<reference evidence="2 3" key="1">
    <citation type="submission" date="2024-09" db="EMBL/GenBank/DDBJ databases">
        <title>A chromosome-level genome assembly of Gray's grenadier anchovy, Coilia grayii.</title>
        <authorList>
            <person name="Fu Z."/>
        </authorList>
    </citation>
    <scope>NUCLEOTIDE SEQUENCE [LARGE SCALE GENOMIC DNA]</scope>
    <source>
        <strain evidence="2">G4</strain>
        <tissue evidence="2">Muscle</tissue>
    </source>
</reference>